<evidence type="ECO:0000313" key="1">
    <source>
        <dbReference type="EMBL" id="KAD4180154.1"/>
    </source>
</evidence>
<reference evidence="1 2" key="1">
    <citation type="submission" date="2019-05" db="EMBL/GenBank/DDBJ databases">
        <title>Mikania micrantha, genome provides insights into the molecular mechanism of rapid growth.</title>
        <authorList>
            <person name="Liu B."/>
        </authorList>
    </citation>
    <scope>NUCLEOTIDE SEQUENCE [LARGE SCALE GENOMIC DNA]</scope>
    <source>
        <strain evidence="1">NLD-2019</strain>
        <tissue evidence="1">Leaf</tissue>
    </source>
</reference>
<dbReference type="AlphaFoldDB" id="A0A5N6N1Y7"/>
<accession>A0A5N6N1Y7</accession>
<sequence>MAETSDAAAKTASVVVTCKVARVEDIGADGGVGDVTMGDEDIIDKVEGPCVYLAKPKISFCFCFDILSILDGGTMCFHGEA</sequence>
<protein>
    <submittedName>
        <fullName evidence="1">Uncharacterized protein</fullName>
    </submittedName>
</protein>
<proteinExistence type="predicted"/>
<evidence type="ECO:0000313" key="2">
    <source>
        <dbReference type="Proteomes" id="UP000326396"/>
    </source>
</evidence>
<keyword evidence="2" id="KW-1185">Reference proteome</keyword>
<organism evidence="1 2">
    <name type="scientific">Mikania micrantha</name>
    <name type="common">bitter vine</name>
    <dbReference type="NCBI Taxonomy" id="192012"/>
    <lineage>
        <taxon>Eukaryota</taxon>
        <taxon>Viridiplantae</taxon>
        <taxon>Streptophyta</taxon>
        <taxon>Embryophyta</taxon>
        <taxon>Tracheophyta</taxon>
        <taxon>Spermatophyta</taxon>
        <taxon>Magnoliopsida</taxon>
        <taxon>eudicotyledons</taxon>
        <taxon>Gunneridae</taxon>
        <taxon>Pentapetalae</taxon>
        <taxon>asterids</taxon>
        <taxon>campanulids</taxon>
        <taxon>Asterales</taxon>
        <taxon>Asteraceae</taxon>
        <taxon>Asteroideae</taxon>
        <taxon>Heliantheae alliance</taxon>
        <taxon>Eupatorieae</taxon>
        <taxon>Mikania</taxon>
    </lineage>
</organism>
<name>A0A5N6N1Y7_9ASTR</name>
<comment type="caution">
    <text evidence="1">The sequence shown here is derived from an EMBL/GenBank/DDBJ whole genome shotgun (WGS) entry which is preliminary data.</text>
</comment>
<dbReference type="Proteomes" id="UP000326396">
    <property type="component" value="Linkage Group LG4"/>
</dbReference>
<gene>
    <name evidence="1" type="ORF">E3N88_28745</name>
</gene>
<dbReference type="EMBL" id="SZYD01000014">
    <property type="protein sequence ID" value="KAD4180154.1"/>
    <property type="molecule type" value="Genomic_DNA"/>
</dbReference>